<proteinExistence type="predicted"/>
<dbReference type="Pfam" id="PF07957">
    <property type="entry name" value="DUF3294"/>
    <property type="match status" value="1"/>
</dbReference>
<dbReference type="EMBL" id="LT598455">
    <property type="protein sequence ID" value="SCU88128.1"/>
    <property type="molecule type" value="Genomic_DNA"/>
</dbReference>
<organism evidence="1 2">
    <name type="scientific">Lachancea dasiensis</name>
    <dbReference type="NCBI Taxonomy" id="1072105"/>
    <lineage>
        <taxon>Eukaryota</taxon>
        <taxon>Fungi</taxon>
        <taxon>Dikarya</taxon>
        <taxon>Ascomycota</taxon>
        <taxon>Saccharomycotina</taxon>
        <taxon>Saccharomycetes</taxon>
        <taxon>Saccharomycetales</taxon>
        <taxon>Saccharomycetaceae</taxon>
        <taxon>Lachancea</taxon>
    </lineage>
</organism>
<name>A0A1G4JDZ1_9SACH</name>
<evidence type="ECO:0000313" key="2">
    <source>
        <dbReference type="Proteomes" id="UP000190274"/>
    </source>
</evidence>
<sequence>MSDELLKLKTQVEELQQLVKKQNLLISKTGQSVLELQVAKQKSDVDGLDTQFSGFGKGGKTSTSSAHNDPTTDFATNEDLVQLVGELQGQLESIEERSIRRLVNSTKTEKKDYLAPLPNSDGEIPVVADGFFPRSLEDFETISNVDLFRLAKYYELLPPSLKEQEKFEDYLEGKLENFHINDLPEEDVKKELGNFSADQLVETFNDVARFLGVKSRRGTDIW</sequence>
<evidence type="ECO:0000313" key="1">
    <source>
        <dbReference type="EMBL" id="SCU88128.1"/>
    </source>
</evidence>
<dbReference type="InterPro" id="IPR012917">
    <property type="entry name" value="DUF3294"/>
</dbReference>
<reference evidence="2" key="1">
    <citation type="submission" date="2016-03" db="EMBL/GenBank/DDBJ databases">
        <authorList>
            <person name="Devillers H."/>
        </authorList>
    </citation>
    <scope>NUCLEOTIDE SEQUENCE [LARGE SCALE GENOMIC DNA]</scope>
</reference>
<keyword evidence="2" id="KW-1185">Reference proteome</keyword>
<accession>A0A1G4JDZ1</accession>
<protein>
    <submittedName>
        <fullName evidence="1">LADA_0E08350g1_1</fullName>
    </submittedName>
</protein>
<dbReference type="Proteomes" id="UP000190274">
    <property type="component" value="Chromosome E"/>
</dbReference>
<gene>
    <name evidence="1" type="ORF">LADA_0E08350G</name>
</gene>
<dbReference type="PIRSF" id="PIRSF022944">
    <property type="entry name" value="Ribosomal_MRP8_mit"/>
    <property type="match status" value="1"/>
</dbReference>
<dbReference type="AlphaFoldDB" id="A0A1G4JDZ1"/>
<dbReference type="OrthoDB" id="4076200at2759"/>